<dbReference type="Proteomes" id="UP001597299">
    <property type="component" value="Unassembled WGS sequence"/>
</dbReference>
<comment type="similarity">
    <text evidence="1">Belongs to the ABC transporter superfamily.</text>
</comment>
<dbReference type="SMART" id="SM00382">
    <property type="entry name" value="AAA"/>
    <property type="match status" value="1"/>
</dbReference>
<evidence type="ECO:0000256" key="4">
    <source>
        <dbReference type="ARBA" id="ARBA00022840"/>
    </source>
</evidence>
<dbReference type="SUPFAM" id="SSF52540">
    <property type="entry name" value="P-loop containing nucleoside triphosphate hydrolases"/>
    <property type="match status" value="1"/>
</dbReference>
<proteinExistence type="inferred from homology"/>
<dbReference type="InterPro" id="IPR027417">
    <property type="entry name" value="P-loop_NTPase"/>
</dbReference>
<dbReference type="PROSITE" id="PS50893">
    <property type="entry name" value="ABC_TRANSPORTER_2"/>
    <property type="match status" value="1"/>
</dbReference>
<name>A0ABW4Z496_9HYPH</name>
<evidence type="ECO:0000256" key="1">
    <source>
        <dbReference type="ARBA" id="ARBA00005417"/>
    </source>
</evidence>
<evidence type="ECO:0000256" key="3">
    <source>
        <dbReference type="ARBA" id="ARBA00022741"/>
    </source>
</evidence>
<dbReference type="SUPFAM" id="SSF50331">
    <property type="entry name" value="MOP-like"/>
    <property type="match status" value="1"/>
</dbReference>
<dbReference type="InterPro" id="IPR008995">
    <property type="entry name" value="Mo/tungstate-bd_C_term_dom"/>
</dbReference>
<dbReference type="Gene3D" id="3.40.50.300">
    <property type="entry name" value="P-loop containing nucleotide triphosphate hydrolases"/>
    <property type="match status" value="1"/>
</dbReference>
<dbReference type="Pfam" id="PF08402">
    <property type="entry name" value="TOBE_2"/>
    <property type="match status" value="1"/>
</dbReference>
<dbReference type="InterPro" id="IPR003439">
    <property type="entry name" value="ABC_transporter-like_ATP-bd"/>
</dbReference>
<accession>A0ABW4Z496</accession>
<evidence type="ECO:0000313" key="6">
    <source>
        <dbReference type="EMBL" id="MFD2143275.1"/>
    </source>
</evidence>
<comment type="caution">
    <text evidence="6">The sequence shown here is derived from an EMBL/GenBank/DDBJ whole genome shotgun (WGS) entry which is preliminary data.</text>
</comment>
<protein>
    <submittedName>
        <fullName evidence="6">ABC transporter ATP-binding protein</fullName>
    </submittedName>
</protein>
<dbReference type="Gene3D" id="2.40.50.100">
    <property type="match status" value="1"/>
</dbReference>
<dbReference type="Gene3D" id="2.40.50.140">
    <property type="entry name" value="Nucleic acid-binding proteins"/>
    <property type="match status" value="1"/>
</dbReference>
<evidence type="ECO:0000259" key="5">
    <source>
        <dbReference type="PROSITE" id="PS50893"/>
    </source>
</evidence>
<sequence>MSSIAFEQVFKRYGEVDAVKELNLACAAGEMLALLGPSGCGKSTTLKMAAGIESVTEGEIFFGDKPVSRLAPGERNIAMVFEDYALYPNMTVWENVGFPLKVRGVAGQPASERIGEVLQLLGLRQMADQKVRGLSGGAMQRVSIGRALVRDPEVILFDEPLSHLDADQKVQLRAEIKRLQKLRQVTSILVTHDQTEAIAMADRVAVMNHGVLQQVGAPQDLYERPANLFVANFIGEPPMNLMKAGWAGNRIVGEGWEVTLGTARRARLPDGAIVAGIRPEHVTLRPPDRAGDAKGVITYREPRGDADVFTVALGAGSGAGGTLVAEIAGPSAWRAGDRVSLGLDVDRLLVFDAVSEKNLEVAP</sequence>
<evidence type="ECO:0000256" key="2">
    <source>
        <dbReference type="ARBA" id="ARBA00022448"/>
    </source>
</evidence>
<dbReference type="InterPro" id="IPR047641">
    <property type="entry name" value="ABC_transpr_MalK/UgpC-like"/>
</dbReference>
<evidence type="ECO:0000313" key="7">
    <source>
        <dbReference type="Proteomes" id="UP001597299"/>
    </source>
</evidence>
<keyword evidence="2" id="KW-0813">Transport</keyword>
<dbReference type="Pfam" id="PF00005">
    <property type="entry name" value="ABC_tran"/>
    <property type="match status" value="1"/>
</dbReference>
<keyword evidence="3" id="KW-0547">Nucleotide-binding</keyword>
<reference evidence="7" key="1">
    <citation type="journal article" date="2019" name="Int. J. Syst. Evol. Microbiol.">
        <title>The Global Catalogue of Microorganisms (GCM) 10K type strain sequencing project: providing services to taxonomists for standard genome sequencing and annotation.</title>
        <authorList>
            <consortium name="The Broad Institute Genomics Platform"/>
            <consortium name="The Broad Institute Genome Sequencing Center for Infectious Disease"/>
            <person name="Wu L."/>
            <person name="Ma J."/>
        </authorList>
    </citation>
    <scope>NUCLEOTIDE SEQUENCE [LARGE SCALE GENOMIC DNA]</scope>
    <source>
        <strain evidence="7">CCM 7435</strain>
    </source>
</reference>
<keyword evidence="4 6" id="KW-0067">ATP-binding</keyword>
<organism evidence="6 7">
    <name type="scientific">Ancylobacter oerskovii</name>
    <dbReference type="NCBI Taxonomy" id="459519"/>
    <lineage>
        <taxon>Bacteria</taxon>
        <taxon>Pseudomonadati</taxon>
        <taxon>Pseudomonadota</taxon>
        <taxon>Alphaproteobacteria</taxon>
        <taxon>Hyphomicrobiales</taxon>
        <taxon>Xanthobacteraceae</taxon>
        <taxon>Ancylobacter</taxon>
    </lineage>
</organism>
<keyword evidence="7" id="KW-1185">Reference proteome</keyword>
<dbReference type="EMBL" id="JBHUHD010000001">
    <property type="protein sequence ID" value="MFD2143275.1"/>
    <property type="molecule type" value="Genomic_DNA"/>
</dbReference>
<dbReference type="PANTHER" id="PTHR43875">
    <property type="entry name" value="MALTODEXTRIN IMPORT ATP-BINDING PROTEIN MSMX"/>
    <property type="match status" value="1"/>
</dbReference>
<gene>
    <name evidence="6" type="ORF">ACFSNC_22945</name>
</gene>
<dbReference type="GO" id="GO:0005524">
    <property type="term" value="F:ATP binding"/>
    <property type="evidence" value="ECO:0007669"/>
    <property type="project" value="UniProtKB-KW"/>
</dbReference>
<dbReference type="InterPro" id="IPR012340">
    <property type="entry name" value="NA-bd_OB-fold"/>
</dbReference>
<dbReference type="RefSeq" id="WP_213355665.1">
    <property type="nucleotide sequence ID" value="NZ_JAHBGB010000044.1"/>
</dbReference>
<dbReference type="PANTHER" id="PTHR43875:SF1">
    <property type="entry name" value="OSMOPROTECTIVE COMPOUNDS UPTAKE ATP-BINDING PROTEIN GGTA"/>
    <property type="match status" value="1"/>
</dbReference>
<dbReference type="InterPro" id="IPR003593">
    <property type="entry name" value="AAA+_ATPase"/>
</dbReference>
<dbReference type="InterPro" id="IPR013611">
    <property type="entry name" value="Transp-assoc_OB_typ2"/>
</dbReference>
<feature type="domain" description="ABC transporter" evidence="5">
    <location>
        <begin position="4"/>
        <end position="234"/>
    </location>
</feature>